<evidence type="ECO:0000313" key="4">
    <source>
        <dbReference type="Proteomes" id="UP001592581"/>
    </source>
</evidence>
<dbReference type="NCBIfam" id="TIGR03696">
    <property type="entry name" value="Rhs_assc_core"/>
    <property type="match status" value="1"/>
</dbReference>
<dbReference type="InterPro" id="IPR050708">
    <property type="entry name" value="T6SS_VgrG/RHS"/>
</dbReference>
<name>A0ABV6XID7_9ACTN</name>
<evidence type="ECO:0000313" key="3">
    <source>
        <dbReference type="EMBL" id="MFC1438033.1"/>
    </source>
</evidence>
<dbReference type="InterPro" id="IPR006530">
    <property type="entry name" value="YD"/>
</dbReference>
<feature type="region of interest" description="Disordered" evidence="1">
    <location>
        <begin position="1911"/>
        <end position="1932"/>
    </location>
</feature>
<feature type="compositionally biased region" description="Low complexity" evidence="1">
    <location>
        <begin position="823"/>
        <end position="835"/>
    </location>
</feature>
<dbReference type="PANTHER" id="PTHR32305">
    <property type="match status" value="1"/>
</dbReference>
<dbReference type="Proteomes" id="UP001592581">
    <property type="component" value="Unassembled WGS sequence"/>
</dbReference>
<proteinExistence type="predicted"/>
<organism evidence="3 4">
    <name type="scientific">Streptacidiphilus jeojiensis</name>
    <dbReference type="NCBI Taxonomy" id="3229225"/>
    <lineage>
        <taxon>Bacteria</taxon>
        <taxon>Bacillati</taxon>
        <taxon>Actinomycetota</taxon>
        <taxon>Actinomycetes</taxon>
        <taxon>Kitasatosporales</taxon>
        <taxon>Streptomycetaceae</taxon>
        <taxon>Streptacidiphilus</taxon>
    </lineage>
</organism>
<feature type="compositionally biased region" description="Low complexity" evidence="1">
    <location>
        <begin position="1677"/>
        <end position="1708"/>
    </location>
</feature>
<evidence type="ECO:0000256" key="2">
    <source>
        <dbReference type="SAM" id="SignalP"/>
    </source>
</evidence>
<dbReference type="Pfam" id="PF05593">
    <property type="entry name" value="RHS_repeat"/>
    <property type="match status" value="1"/>
</dbReference>
<feature type="compositionally biased region" description="Polar residues" evidence="1">
    <location>
        <begin position="84"/>
        <end position="109"/>
    </location>
</feature>
<dbReference type="EMBL" id="JBEUKS010000002">
    <property type="protein sequence ID" value="MFC1438033.1"/>
    <property type="molecule type" value="Genomic_DNA"/>
</dbReference>
<dbReference type="Gene3D" id="2.180.10.10">
    <property type="entry name" value="RHS repeat-associated core"/>
    <property type="match status" value="2"/>
</dbReference>
<sequence>MGRIAWFRQRTHGARVRRQWLSALTVLALTTPLIAATGPAIASTHVGAPKAAGVTPVSGVTTLQPKKAKVTDQTTRAYRAGATTWPTASSAQSPLTPGASTPADGSSSPVWAKGIAPKTGAYQGPTNVAVHVQPHADASKLGIAGVVFSVGATDGRKGDVQVGLNYSSFAQAYGGNYADRLHLVQLPACALTTPQLASCRTQTPLVTMRDTKSENLSATVGLTPAPASPKGADGTVTKAALTTAVATGADTVLAATSASAGSGGAAGTYSATSLSPSGSWAQSGSSGSFTYSYDIQLADASGDLKPTVALSYDSGSVDGKTSATQAQSSWAGDGWDTPDSFIEQGFASCSDSPEGSASPVATNDQCYDGPILTLSLNGASTSLLKDAAGNWVGADGAGEKVTHVTGSNNGSGTYNTDYWTVTDRNGTTYQFGRNELPGWTSGKATTNSVDSEPVYSAHSGDPCYNAAGFTSSVCTMAYRWHLDYVTDAHGNAMSYWYNQDTNYYGEDNGAHNVSYVRDSHLARIDYGYRAGGAYGTVPDQVVFTTASRCTATTCDPLSATTAASEYPDVPFDLVCASGATCTPYSPSYFSTVRLSSITVQQYSTTASKYQALDTYTLGQSEPATGDGTSPTLWLSSITHEGDDTTAGGSSSPIKLPAVKFTGIDLQNRVDTSNFPGLYRYRIASVTSETGGVTSVSYGLPDACTTAYVGTAAPSSNTKSCYPVSWTPKDYTAPITDWFQKYAVTQVLQTDTTGGAVAEETDYTYNGGAAWHYDDNEVVKAKYRTWGQFRGYASVETQTGDGSNDPKTEAVTSYYRGMDGDWLSSSSTRSVSVTDSQGGNHTDSDQLAGQPLETTSYNGTGGPIDHSSIISYWISAPLATRTRAGLPDLTANATAPAETWTRQATTDGGTSGWRTTETDTSYDAATTSATFALPTYSYTHTVPATSAYDQCTSTAYAAANTTLNLVGLVSSKETDSVACSGFTENSTPSVPKALNTLAAPVTVSRPAQVVAATQTFYDDPAFSTTFPQTAAPTVGDPTMIRTASDYTGGAFAWQTSAQTTYDSYGRVLASNDAKGNTTTNTYTLSAVGLTTGTSTTNAKNQKTSTTIDPTRGLILTTTDANALTSTVQYDALGRATSTWLHNRPTTAPADEINAYTVSQSGLSGTTTQKLNDSLGYATSVSIEDSLGRTRQTQTPTPQGGRLITESFYDSHGWVRKKNNSYWDSAAVPTLALVSVQDSQIPNQDVYTFDGLGRTVVDDSQQYALLKQETSTVYNGDSTTVIPPTGGSVKTTRTDPMGRTTEVDSYTVAPTLTKPANTFTGTWYTTGGTSNPISYGYDGHGNQATTASAGSTWTTSYNLLGQAVSKQDPDAGTSSMVYDADGNLTQTTDALGKSVSYTYDKLDRKTAEYAATTATQAAGNETASWVYDNDNAVSGVTDAIGQVTTETAYNSGNQDVTQQLGFNVFGESLGESVTIPAAQGSLGGKTYTFKHTYSTTTGLLATDNYPLGGGLPSEVVTHTYSTALDLPSGLGDTGYGYAQKTNYTAYGQIAQETLGSGTNLAYLTNGYDPHTGALTDQLTSRTTTPAPVDEQAYTYDPAGNLTQQVSTRMGAASATETQCYQYDQLDRLTQAWTANDSCAATPTTSSHTTVGDQLSGGAAYWTSWSFDLLGQRTSQVDHSTTGGTDTTTGYTYNGNSTSQPHTLTSTQASGASTTATSYTYDKDGNTLTRNTAASGNQTLNWNNAGQLTQVAGGKSGTTNYIYDAEGNVLLQQDPTSTTLYLPGEQLTLTGTTTTGVRYLALPGGGTVVRTGTGAAYYFEVTDQHGTSSVYLDNTAQTPTWRQFTPYGDTRGTAVTWIDNRGFLNAPADTNTGLTQLGARQYDPTIGRFISLDPLFEATDDQLLNGYSYTRDNPIGQADPSGLRPLGPTDGGTSADNAWAAERGMTAGYTVTNGHYKWTQVVKHDAASRTSYARYRANPAHYMIDDNYAKAAAAREAKVYQDRLAADERENAARAQAVKAAQEHQSGSGWKTFGLSMGAVFLTGLNIVQGGLDPVTDGLEVADVGALATAAAEDGAGSAVVDDAAAEENIVYRNLRPDEDPANGLTAKNPNATYMPAGHVANGSRAGWASQFISTTRSLAVAQKWASGRMVAIDLAKFGGPVTDLSTAAGRQAAGVTGITASRFANASQEVLLEGLVPPEAISWVTGG</sequence>
<reference evidence="3 4" key="1">
    <citation type="submission" date="2024-06" db="EMBL/GenBank/DDBJ databases">
        <authorList>
            <person name="Lee S.D."/>
        </authorList>
    </citation>
    <scope>NUCLEOTIDE SEQUENCE [LARGE SCALE GENOMIC DNA]</scope>
    <source>
        <strain evidence="3 4">N1-10</strain>
    </source>
</reference>
<dbReference type="InterPro" id="IPR031325">
    <property type="entry name" value="RHS_repeat"/>
</dbReference>
<keyword evidence="2" id="KW-0732">Signal</keyword>
<dbReference type="InterPro" id="IPR022385">
    <property type="entry name" value="Rhs_assc_core"/>
</dbReference>
<gene>
    <name evidence="3" type="ORF">ABUW04_07155</name>
</gene>
<feature type="region of interest" description="Disordered" evidence="1">
    <location>
        <begin position="81"/>
        <end position="112"/>
    </location>
</feature>
<dbReference type="RefSeq" id="WP_380563625.1">
    <property type="nucleotide sequence ID" value="NZ_JBEUKS010000002.1"/>
</dbReference>
<dbReference type="PANTHER" id="PTHR32305:SF17">
    <property type="entry name" value="TRNA NUCLEASE WAPA"/>
    <property type="match status" value="1"/>
</dbReference>
<feature type="chain" id="PRO_5045219162" evidence="2">
    <location>
        <begin position="36"/>
        <end position="2205"/>
    </location>
</feature>
<keyword evidence="4" id="KW-1185">Reference proteome</keyword>
<feature type="region of interest" description="Disordered" evidence="1">
    <location>
        <begin position="1673"/>
        <end position="1708"/>
    </location>
</feature>
<feature type="compositionally biased region" description="Polar residues" evidence="1">
    <location>
        <begin position="836"/>
        <end position="857"/>
    </location>
</feature>
<dbReference type="NCBIfam" id="TIGR01643">
    <property type="entry name" value="YD_repeat_2x"/>
    <property type="match status" value="1"/>
</dbReference>
<feature type="region of interest" description="Disordered" evidence="1">
    <location>
        <begin position="823"/>
        <end position="859"/>
    </location>
</feature>
<feature type="compositionally biased region" description="Polar residues" evidence="1">
    <location>
        <begin position="319"/>
        <end position="330"/>
    </location>
</feature>
<protein>
    <submittedName>
        <fullName evidence="3">RHS repeat-associated core domain-containing protein</fullName>
    </submittedName>
</protein>
<feature type="region of interest" description="Disordered" evidence="1">
    <location>
        <begin position="1274"/>
        <end position="1298"/>
    </location>
</feature>
<feature type="region of interest" description="Disordered" evidence="1">
    <location>
        <begin position="259"/>
        <end position="279"/>
    </location>
</feature>
<feature type="region of interest" description="Disordered" evidence="1">
    <location>
        <begin position="315"/>
        <end position="334"/>
    </location>
</feature>
<accession>A0ABV6XID7</accession>
<feature type="signal peptide" evidence="2">
    <location>
        <begin position="1"/>
        <end position="35"/>
    </location>
</feature>
<evidence type="ECO:0000256" key="1">
    <source>
        <dbReference type="SAM" id="MobiDB-lite"/>
    </source>
</evidence>
<feature type="compositionally biased region" description="Low complexity" evidence="1">
    <location>
        <begin position="267"/>
        <end position="279"/>
    </location>
</feature>
<comment type="caution">
    <text evidence="3">The sequence shown here is derived from an EMBL/GenBank/DDBJ whole genome shotgun (WGS) entry which is preliminary data.</text>
</comment>